<gene>
    <name evidence="3" type="ORF">PHYEVI_LOCUS3739</name>
</gene>
<organism evidence="3 4">
    <name type="scientific">Phyllotreta striolata</name>
    <name type="common">Striped flea beetle</name>
    <name type="synonym">Crioceris striolata</name>
    <dbReference type="NCBI Taxonomy" id="444603"/>
    <lineage>
        <taxon>Eukaryota</taxon>
        <taxon>Metazoa</taxon>
        <taxon>Ecdysozoa</taxon>
        <taxon>Arthropoda</taxon>
        <taxon>Hexapoda</taxon>
        <taxon>Insecta</taxon>
        <taxon>Pterygota</taxon>
        <taxon>Neoptera</taxon>
        <taxon>Endopterygota</taxon>
        <taxon>Coleoptera</taxon>
        <taxon>Polyphaga</taxon>
        <taxon>Cucujiformia</taxon>
        <taxon>Chrysomeloidea</taxon>
        <taxon>Chrysomelidae</taxon>
        <taxon>Galerucinae</taxon>
        <taxon>Alticini</taxon>
        <taxon>Phyllotreta</taxon>
    </lineage>
</organism>
<evidence type="ECO:0000256" key="1">
    <source>
        <dbReference type="SAM" id="MobiDB-lite"/>
    </source>
</evidence>
<proteinExistence type="predicted"/>
<dbReference type="AlphaFoldDB" id="A0A9N9XMK2"/>
<keyword evidence="2" id="KW-0812">Transmembrane</keyword>
<evidence type="ECO:0000313" key="4">
    <source>
        <dbReference type="Proteomes" id="UP001153712"/>
    </source>
</evidence>
<sequence length="107" mass="11844">MVHFWPAFTNDEPSGGPHLVFILLYVLIGVMVVLQVFYMFYLNTTHKNLRRLLVKKGRLLKIVPLVTVSTVTEQGTSQPSAPAHVRTDSEGSAVSYSKKASPPSYAP</sequence>
<keyword evidence="4" id="KW-1185">Reference proteome</keyword>
<evidence type="ECO:0000313" key="3">
    <source>
        <dbReference type="EMBL" id="CAG9857334.1"/>
    </source>
</evidence>
<accession>A0A9N9XMK2</accession>
<reference evidence="3" key="1">
    <citation type="submission" date="2022-01" db="EMBL/GenBank/DDBJ databases">
        <authorList>
            <person name="King R."/>
        </authorList>
    </citation>
    <scope>NUCLEOTIDE SEQUENCE</scope>
</reference>
<evidence type="ECO:0000256" key="2">
    <source>
        <dbReference type="SAM" id="Phobius"/>
    </source>
</evidence>
<feature type="transmembrane region" description="Helical" evidence="2">
    <location>
        <begin position="20"/>
        <end position="41"/>
    </location>
</feature>
<protein>
    <submittedName>
        <fullName evidence="3">Uncharacterized protein</fullName>
    </submittedName>
</protein>
<name>A0A9N9XMK2_PHYSR</name>
<dbReference type="Proteomes" id="UP001153712">
    <property type="component" value="Chromosome 13"/>
</dbReference>
<keyword evidence="2" id="KW-1133">Transmembrane helix</keyword>
<keyword evidence="2" id="KW-0472">Membrane</keyword>
<dbReference type="OrthoDB" id="6780143at2759"/>
<dbReference type="EMBL" id="OU900106">
    <property type="protein sequence ID" value="CAG9857334.1"/>
    <property type="molecule type" value="Genomic_DNA"/>
</dbReference>
<feature type="region of interest" description="Disordered" evidence="1">
    <location>
        <begin position="73"/>
        <end position="107"/>
    </location>
</feature>